<accession>A0A0E9PAD7</accession>
<protein>
    <recommendedName>
        <fullName evidence="3">Secreted protein</fullName>
    </recommendedName>
</protein>
<feature type="chain" id="PRO_5002430656" description="Secreted protein" evidence="1">
    <location>
        <begin position="35"/>
        <end position="88"/>
    </location>
</feature>
<proteinExistence type="predicted"/>
<reference evidence="2" key="2">
    <citation type="journal article" date="2015" name="Fish Shellfish Immunol.">
        <title>Early steps in the European eel (Anguilla anguilla)-Vibrio vulnificus interaction in the gills: Role of the RtxA13 toxin.</title>
        <authorList>
            <person name="Callol A."/>
            <person name="Pajuelo D."/>
            <person name="Ebbesson L."/>
            <person name="Teles M."/>
            <person name="MacKenzie S."/>
            <person name="Amaro C."/>
        </authorList>
    </citation>
    <scope>NUCLEOTIDE SEQUENCE</scope>
</reference>
<reference evidence="2" key="1">
    <citation type="submission" date="2014-11" db="EMBL/GenBank/DDBJ databases">
        <authorList>
            <person name="Amaro Gonzalez C."/>
        </authorList>
    </citation>
    <scope>NUCLEOTIDE SEQUENCE</scope>
</reference>
<dbReference type="EMBL" id="GBXM01107547">
    <property type="protein sequence ID" value="JAH01030.1"/>
    <property type="molecule type" value="Transcribed_RNA"/>
</dbReference>
<evidence type="ECO:0000256" key="1">
    <source>
        <dbReference type="SAM" id="SignalP"/>
    </source>
</evidence>
<keyword evidence="1" id="KW-0732">Signal</keyword>
<sequence length="88" mass="9368">MPMLAAMPTGALAALSVALHNCIGTTALIPRVRAVSFQPQPQDFHRETSLTFSRLLACEVDSVALVLGLKALCSGIDECHEVFEISSV</sequence>
<evidence type="ECO:0000313" key="2">
    <source>
        <dbReference type="EMBL" id="JAH01030.1"/>
    </source>
</evidence>
<evidence type="ECO:0008006" key="3">
    <source>
        <dbReference type="Google" id="ProtNLM"/>
    </source>
</evidence>
<organism evidence="2">
    <name type="scientific">Anguilla anguilla</name>
    <name type="common">European freshwater eel</name>
    <name type="synonym">Muraena anguilla</name>
    <dbReference type="NCBI Taxonomy" id="7936"/>
    <lineage>
        <taxon>Eukaryota</taxon>
        <taxon>Metazoa</taxon>
        <taxon>Chordata</taxon>
        <taxon>Craniata</taxon>
        <taxon>Vertebrata</taxon>
        <taxon>Euteleostomi</taxon>
        <taxon>Actinopterygii</taxon>
        <taxon>Neopterygii</taxon>
        <taxon>Teleostei</taxon>
        <taxon>Anguilliformes</taxon>
        <taxon>Anguillidae</taxon>
        <taxon>Anguilla</taxon>
    </lineage>
</organism>
<name>A0A0E9PAD7_ANGAN</name>
<dbReference type="AlphaFoldDB" id="A0A0E9PAD7"/>
<feature type="signal peptide" evidence="1">
    <location>
        <begin position="1"/>
        <end position="34"/>
    </location>
</feature>